<keyword evidence="3" id="KW-1185">Reference proteome</keyword>
<sequence length="122" mass="13649">MESGLPRFKPFTSRLLDYSREVVSASWSGLTAAPSCPGLRRRSSVRESQCCSAPRESRTIWVSQELRVPRQGAAGARRTPEADLSQRRKCSRGPGDQGYSKSRQEPREPGASQETDWSQHQN</sequence>
<evidence type="ECO:0000313" key="2">
    <source>
        <dbReference type="EMBL" id="KAJ1171789.1"/>
    </source>
</evidence>
<evidence type="ECO:0000313" key="3">
    <source>
        <dbReference type="Proteomes" id="UP001066276"/>
    </source>
</evidence>
<reference evidence="2" key="1">
    <citation type="journal article" date="2022" name="bioRxiv">
        <title>Sequencing and chromosome-scale assembly of the giantPleurodeles waltlgenome.</title>
        <authorList>
            <person name="Brown T."/>
            <person name="Elewa A."/>
            <person name="Iarovenko S."/>
            <person name="Subramanian E."/>
            <person name="Araus A.J."/>
            <person name="Petzold A."/>
            <person name="Susuki M."/>
            <person name="Suzuki K.-i.T."/>
            <person name="Hayashi T."/>
            <person name="Toyoda A."/>
            <person name="Oliveira C."/>
            <person name="Osipova E."/>
            <person name="Leigh N.D."/>
            <person name="Simon A."/>
            <person name="Yun M.H."/>
        </authorList>
    </citation>
    <scope>NUCLEOTIDE SEQUENCE</scope>
    <source>
        <strain evidence="2">20211129_DDA</strain>
        <tissue evidence="2">Liver</tissue>
    </source>
</reference>
<accession>A0AAV7T6T4</accession>
<evidence type="ECO:0000256" key="1">
    <source>
        <dbReference type="SAM" id="MobiDB-lite"/>
    </source>
</evidence>
<name>A0AAV7T6T4_PLEWA</name>
<dbReference type="Proteomes" id="UP001066276">
    <property type="component" value="Chromosome 4_1"/>
</dbReference>
<protein>
    <submittedName>
        <fullName evidence="2">Uncharacterized protein</fullName>
    </submittedName>
</protein>
<dbReference type="EMBL" id="JANPWB010000007">
    <property type="protein sequence ID" value="KAJ1171789.1"/>
    <property type="molecule type" value="Genomic_DNA"/>
</dbReference>
<gene>
    <name evidence="2" type="ORF">NDU88_003647</name>
</gene>
<dbReference type="AlphaFoldDB" id="A0AAV7T6T4"/>
<feature type="region of interest" description="Disordered" evidence="1">
    <location>
        <begin position="69"/>
        <end position="122"/>
    </location>
</feature>
<organism evidence="2 3">
    <name type="scientific">Pleurodeles waltl</name>
    <name type="common">Iberian ribbed newt</name>
    <dbReference type="NCBI Taxonomy" id="8319"/>
    <lineage>
        <taxon>Eukaryota</taxon>
        <taxon>Metazoa</taxon>
        <taxon>Chordata</taxon>
        <taxon>Craniata</taxon>
        <taxon>Vertebrata</taxon>
        <taxon>Euteleostomi</taxon>
        <taxon>Amphibia</taxon>
        <taxon>Batrachia</taxon>
        <taxon>Caudata</taxon>
        <taxon>Salamandroidea</taxon>
        <taxon>Salamandridae</taxon>
        <taxon>Pleurodelinae</taxon>
        <taxon>Pleurodeles</taxon>
    </lineage>
</organism>
<feature type="compositionally biased region" description="Polar residues" evidence="1">
    <location>
        <begin position="112"/>
        <end position="122"/>
    </location>
</feature>
<feature type="region of interest" description="Disordered" evidence="1">
    <location>
        <begin position="30"/>
        <end position="49"/>
    </location>
</feature>
<proteinExistence type="predicted"/>
<comment type="caution">
    <text evidence="2">The sequence shown here is derived from an EMBL/GenBank/DDBJ whole genome shotgun (WGS) entry which is preliminary data.</text>
</comment>